<accession>A0AAW1XC97</accession>
<dbReference type="Proteomes" id="UP001457282">
    <property type="component" value="Unassembled WGS sequence"/>
</dbReference>
<dbReference type="EMBL" id="JBEDUW010000004">
    <property type="protein sequence ID" value="KAK9933954.1"/>
    <property type="molecule type" value="Genomic_DNA"/>
</dbReference>
<dbReference type="AlphaFoldDB" id="A0AAW1XC97"/>
<keyword evidence="1" id="KW-0472">Membrane</keyword>
<protein>
    <submittedName>
        <fullName evidence="2">Uncharacterized protein</fullName>
    </submittedName>
</protein>
<reference evidence="2 3" key="1">
    <citation type="journal article" date="2023" name="G3 (Bethesda)">
        <title>A chromosome-length genome assembly and annotation of blackberry (Rubus argutus, cv. 'Hillquist').</title>
        <authorList>
            <person name="Bruna T."/>
            <person name="Aryal R."/>
            <person name="Dudchenko O."/>
            <person name="Sargent D.J."/>
            <person name="Mead D."/>
            <person name="Buti M."/>
            <person name="Cavallini A."/>
            <person name="Hytonen T."/>
            <person name="Andres J."/>
            <person name="Pham M."/>
            <person name="Weisz D."/>
            <person name="Mascagni F."/>
            <person name="Usai G."/>
            <person name="Natali L."/>
            <person name="Bassil N."/>
            <person name="Fernandez G.E."/>
            <person name="Lomsadze A."/>
            <person name="Armour M."/>
            <person name="Olukolu B."/>
            <person name="Poorten T."/>
            <person name="Britton C."/>
            <person name="Davik J."/>
            <person name="Ashrafi H."/>
            <person name="Aiden E.L."/>
            <person name="Borodovsky M."/>
            <person name="Worthington M."/>
        </authorList>
    </citation>
    <scope>NUCLEOTIDE SEQUENCE [LARGE SCALE GENOMIC DNA]</scope>
    <source>
        <strain evidence="2">PI 553951</strain>
    </source>
</reference>
<sequence>MDPPIKIAKYLSTSFYSSFSYASILRKPCANQRVHIALLFPPQLQTVTPHLRHLQILNHGFGKSFLHLFNNLWPPSASKLHPSLQFSLTIILVIVFSLVLSLVPPKQSHEAASLRIHFKLSPASSPSPAAVDSIC</sequence>
<gene>
    <name evidence="2" type="ORF">M0R45_021123</name>
</gene>
<evidence type="ECO:0000313" key="2">
    <source>
        <dbReference type="EMBL" id="KAK9933954.1"/>
    </source>
</evidence>
<keyword evidence="1" id="KW-1133">Transmembrane helix</keyword>
<name>A0AAW1XC97_RUBAR</name>
<keyword evidence="1" id="KW-0812">Transmembrane</keyword>
<comment type="caution">
    <text evidence="2">The sequence shown here is derived from an EMBL/GenBank/DDBJ whole genome shotgun (WGS) entry which is preliminary data.</text>
</comment>
<evidence type="ECO:0000256" key="1">
    <source>
        <dbReference type="SAM" id="Phobius"/>
    </source>
</evidence>
<keyword evidence="3" id="KW-1185">Reference proteome</keyword>
<proteinExistence type="predicted"/>
<feature type="transmembrane region" description="Helical" evidence="1">
    <location>
        <begin position="84"/>
        <end position="103"/>
    </location>
</feature>
<organism evidence="2 3">
    <name type="scientific">Rubus argutus</name>
    <name type="common">Southern blackberry</name>
    <dbReference type="NCBI Taxonomy" id="59490"/>
    <lineage>
        <taxon>Eukaryota</taxon>
        <taxon>Viridiplantae</taxon>
        <taxon>Streptophyta</taxon>
        <taxon>Embryophyta</taxon>
        <taxon>Tracheophyta</taxon>
        <taxon>Spermatophyta</taxon>
        <taxon>Magnoliopsida</taxon>
        <taxon>eudicotyledons</taxon>
        <taxon>Gunneridae</taxon>
        <taxon>Pentapetalae</taxon>
        <taxon>rosids</taxon>
        <taxon>fabids</taxon>
        <taxon>Rosales</taxon>
        <taxon>Rosaceae</taxon>
        <taxon>Rosoideae</taxon>
        <taxon>Rosoideae incertae sedis</taxon>
        <taxon>Rubus</taxon>
    </lineage>
</organism>
<evidence type="ECO:0000313" key="3">
    <source>
        <dbReference type="Proteomes" id="UP001457282"/>
    </source>
</evidence>